<feature type="compositionally biased region" description="Low complexity" evidence="1">
    <location>
        <begin position="857"/>
        <end position="873"/>
    </location>
</feature>
<keyword evidence="4" id="KW-1185">Reference proteome</keyword>
<reference evidence="3 4" key="1">
    <citation type="journal article" date="2021" name="DNA Res.">
        <title>Genome analysis of Candida subhashii reveals its hybrid nature and dual mitochondrial genome conformations.</title>
        <authorList>
            <person name="Mixao V."/>
            <person name="Hegedusova E."/>
            <person name="Saus E."/>
            <person name="Pryszcz L.P."/>
            <person name="Cillingova A."/>
            <person name="Nosek J."/>
            <person name="Gabaldon T."/>
        </authorList>
    </citation>
    <scope>NUCLEOTIDE SEQUENCE [LARGE SCALE GENOMIC DNA]</scope>
    <source>
        <strain evidence="3 4">CBS 10753</strain>
    </source>
</reference>
<name>A0A8J5QJ99_9ASCO</name>
<gene>
    <name evidence="3" type="ORF">J8A68_004373</name>
</gene>
<feature type="region of interest" description="Disordered" evidence="1">
    <location>
        <begin position="617"/>
        <end position="647"/>
    </location>
</feature>
<dbReference type="EMBL" id="JAGSYN010000184">
    <property type="protein sequence ID" value="KAG7662111.1"/>
    <property type="molecule type" value="Genomic_DNA"/>
</dbReference>
<accession>A0A8J5QJ99</accession>
<feature type="region of interest" description="Disordered" evidence="1">
    <location>
        <begin position="470"/>
        <end position="495"/>
    </location>
</feature>
<feature type="region of interest" description="Disordered" evidence="1">
    <location>
        <begin position="851"/>
        <end position="874"/>
    </location>
</feature>
<feature type="region of interest" description="Disordered" evidence="1">
    <location>
        <begin position="667"/>
        <end position="686"/>
    </location>
</feature>
<dbReference type="OrthoDB" id="4083297at2759"/>
<sequence>MTVEKSLPEANPSQPLFQLHASESNHAITLMEVMAVIKPAKSSQSSLSSIVRGLHTKNTRILSILDQSLSECESEQDGLEVLKCFVNEFILWLDDGHLSLLNKYSDRLIHSEDATNFDSKCLNNPIENLTHYITFIKSCSQYLRNPFILKELTTIKTKLETIVHDFNKHLDLKRLNAIRFTNIRTFGSSQLTNKQLVSSYFTIDQIVERSMDNSLFITFNNTEEPIELVLLDLAGTGVYNSLAILSVDFENGTEVTRSLIYPPFRLNEVSISFTTNKLELRAINFSSTLESTSSENDTITIICDDSELLQNWIAKLSAIFPMERSDSPVKELNFLEPQNSPSKMLGLGIDMVDSANPSMENVSIVRTPAPQSKLSNSIQDIPTISNNRSNESLPIKEQYDRSLPIIKKALSTAPLGIQNNIHEEDDDDDGDEFLFQMITRDSSSRLLIPETHDRPVSSRAELIHEDAESIVGSEEEDDEVPPIQPEMNQPQLRSDMKRSFASSVPDLGVKEKKSTVYQLSTGSAIDLANFGKKHQPSFASTESLLLKQKAVAKPPRQRRKSLFSIFKKSSRPIMEDISPGFEAVQGPNKVKENVSKPAPIPPVVPVVVEPEVEKKPIVSKDSLDNESDDVDSEKKRERATSSLPAPFALPSSTSTYFFKPYRNSTATNLQTTESSPSGSTDEKKEESLCIPQNLKDVINSDDTIDFFISSSSPKAMKISKWKEKYGKWEMITVSERLFVKTVMNYELKKCWLIVFKEEFDIRCNHFIDIPLLLLDITPNITDIRRSAALDLQISSINSITSEQQRIIIRCTTGALINSIFTNLENALGAISPNSLRASRKTFSDGTIASSLMENNHTSQSSTMTSMSSIQMKSPPQVRLPTIEDRICADEEISNPIVLNNNNPGLVESKELVSMTVRLQKQTQSYSMIYLPSSWKILNMYKLSISSSNDPLSMRKFFHFKLCNESTGQQEFTWVIPEDDKFNYLETIGKAGMLVKASDEELYMIECKGKKALKRLFEVL</sequence>
<evidence type="ECO:0000256" key="1">
    <source>
        <dbReference type="SAM" id="MobiDB-lite"/>
    </source>
</evidence>
<evidence type="ECO:0000313" key="4">
    <source>
        <dbReference type="Proteomes" id="UP000694255"/>
    </source>
</evidence>
<dbReference type="AlphaFoldDB" id="A0A8J5QJ99"/>
<dbReference type="GeneID" id="73471173"/>
<comment type="caution">
    <text evidence="3">The sequence shown here is derived from an EMBL/GenBank/DDBJ whole genome shotgun (WGS) entry which is preliminary data.</text>
</comment>
<evidence type="ECO:0000259" key="2">
    <source>
        <dbReference type="Pfam" id="PF25409"/>
    </source>
</evidence>
<protein>
    <recommendedName>
        <fullName evidence="2">PH-like domain-containing protein</fullName>
    </recommendedName>
</protein>
<organism evidence="3 4">
    <name type="scientific">[Candida] subhashii</name>
    <dbReference type="NCBI Taxonomy" id="561895"/>
    <lineage>
        <taxon>Eukaryota</taxon>
        <taxon>Fungi</taxon>
        <taxon>Dikarya</taxon>
        <taxon>Ascomycota</taxon>
        <taxon>Saccharomycotina</taxon>
        <taxon>Pichiomycetes</taxon>
        <taxon>Debaryomycetaceae</taxon>
        <taxon>Spathaspora</taxon>
    </lineage>
</organism>
<dbReference type="RefSeq" id="XP_049262344.1">
    <property type="nucleotide sequence ID" value="XM_049408324.1"/>
</dbReference>
<dbReference type="Pfam" id="PF25409">
    <property type="entry name" value="PH_33"/>
    <property type="match status" value="1"/>
</dbReference>
<proteinExistence type="predicted"/>
<feature type="domain" description="PH-like" evidence="2">
    <location>
        <begin position="174"/>
        <end position="321"/>
    </location>
</feature>
<dbReference type="InterPro" id="IPR058189">
    <property type="entry name" value="PH-like_ascomyc"/>
</dbReference>
<evidence type="ECO:0000313" key="3">
    <source>
        <dbReference type="EMBL" id="KAG7662111.1"/>
    </source>
</evidence>
<feature type="region of interest" description="Disordered" evidence="1">
    <location>
        <begin position="370"/>
        <end position="389"/>
    </location>
</feature>
<feature type="compositionally biased region" description="Polar residues" evidence="1">
    <location>
        <begin position="667"/>
        <end position="679"/>
    </location>
</feature>
<dbReference type="Proteomes" id="UP000694255">
    <property type="component" value="Unassembled WGS sequence"/>
</dbReference>